<dbReference type="STRING" id="407821.A0A087UB55"/>
<dbReference type="PANTHER" id="PTHR47326:SF1">
    <property type="entry name" value="HTH PSQ-TYPE DOMAIN-CONTAINING PROTEIN"/>
    <property type="match status" value="1"/>
</dbReference>
<gene>
    <name evidence="1" type="ORF">X975_20604</name>
</gene>
<protein>
    <recommendedName>
        <fullName evidence="3">Transposable element Tc3 transposase</fullName>
    </recommendedName>
</protein>
<reference evidence="1 2" key="1">
    <citation type="submission" date="2013-11" db="EMBL/GenBank/DDBJ databases">
        <title>Genome sequencing of Stegodyphus mimosarum.</title>
        <authorList>
            <person name="Bechsgaard J."/>
        </authorList>
    </citation>
    <scope>NUCLEOTIDE SEQUENCE [LARGE SCALE GENOMIC DNA]</scope>
</reference>
<dbReference type="PANTHER" id="PTHR47326">
    <property type="entry name" value="TRANSPOSABLE ELEMENT TC3 TRANSPOSASE-LIKE PROTEIN"/>
    <property type="match status" value="1"/>
</dbReference>
<name>A0A087UB55_STEMI</name>
<dbReference type="Gene3D" id="3.30.420.10">
    <property type="entry name" value="Ribonuclease H-like superfamily/Ribonuclease H"/>
    <property type="match status" value="1"/>
</dbReference>
<sequence>MFLQRIETNIIKRLVCEKSPVKELRFLDQRYNPITKMIEIDSSAQNEGWISPKKPDKSQITQETALALEISIYFAKLESENTEDKPKPMSTGQNDLIFYQNVPDVMEFCLEKGKKIVSKIWTTENPFGLQPLPLHSEKVTVWCRITPAFVVGPFFFEEITSAGPITCTVTGKRYEALLRNHVLPTLQQRQCVDRTIFMQDGAPPHIATLVKQLLISHFGDDRIISRHFPTAWPPRSPDLNPCDFWLWGYLKNVVYSGRIANLADLKTSIMHHIHSISTDTLRSVVEPAVLLFQLAAEQGGEHIEQLMH</sequence>
<evidence type="ECO:0000313" key="1">
    <source>
        <dbReference type="EMBL" id="KFM74594.1"/>
    </source>
</evidence>
<dbReference type="EMBL" id="KK119065">
    <property type="protein sequence ID" value="KFM74594.1"/>
    <property type="molecule type" value="Genomic_DNA"/>
</dbReference>
<proteinExistence type="predicted"/>
<accession>A0A087UB55</accession>
<dbReference type="AlphaFoldDB" id="A0A087UB55"/>
<dbReference type="InterPro" id="IPR036397">
    <property type="entry name" value="RNaseH_sf"/>
</dbReference>
<dbReference type="OrthoDB" id="6427466at2759"/>
<feature type="non-terminal residue" evidence="1">
    <location>
        <position position="308"/>
    </location>
</feature>
<dbReference type="Proteomes" id="UP000054359">
    <property type="component" value="Unassembled WGS sequence"/>
</dbReference>
<dbReference type="GO" id="GO:0003676">
    <property type="term" value="F:nucleic acid binding"/>
    <property type="evidence" value="ECO:0007669"/>
    <property type="project" value="InterPro"/>
</dbReference>
<evidence type="ECO:0008006" key="3">
    <source>
        <dbReference type="Google" id="ProtNLM"/>
    </source>
</evidence>
<organism evidence="1 2">
    <name type="scientific">Stegodyphus mimosarum</name>
    <name type="common">African social velvet spider</name>
    <dbReference type="NCBI Taxonomy" id="407821"/>
    <lineage>
        <taxon>Eukaryota</taxon>
        <taxon>Metazoa</taxon>
        <taxon>Ecdysozoa</taxon>
        <taxon>Arthropoda</taxon>
        <taxon>Chelicerata</taxon>
        <taxon>Arachnida</taxon>
        <taxon>Araneae</taxon>
        <taxon>Araneomorphae</taxon>
        <taxon>Entelegynae</taxon>
        <taxon>Eresoidea</taxon>
        <taxon>Eresidae</taxon>
        <taxon>Stegodyphus</taxon>
    </lineage>
</organism>
<evidence type="ECO:0000313" key="2">
    <source>
        <dbReference type="Proteomes" id="UP000054359"/>
    </source>
</evidence>
<keyword evidence="2" id="KW-1185">Reference proteome</keyword>